<comment type="caution">
    <text evidence="1">The sequence shown here is derived from an EMBL/GenBank/DDBJ whole genome shotgun (WGS) entry which is preliminary data.</text>
</comment>
<proteinExistence type="predicted"/>
<organism evidence="1 2">
    <name type="scientific">Tagetes erecta</name>
    <name type="common">African marigold</name>
    <dbReference type="NCBI Taxonomy" id="13708"/>
    <lineage>
        <taxon>Eukaryota</taxon>
        <taxon>Viridiplantae</taxon>
        <taxon>Streptophyta</taxon>
        <taxon>Embryophyta</taxon>
        <taxon>Tracheophyta</taxon>
        <taxon>Spermatophyta</taxon>
        <taxon>Magnoliopsida</taxon>
        <taxon>eudicotyledons</taxon>
        <taxon>Gunneridae</taxon>
        <taxon>Pentapetalae</taxon>
        <taxon>asterids</taxon>
        <taxon>campanulids</taxon>
        <taxon>Asterales</taxon>
        <taxon>Asteraceae</taxon>
        <taxon>Asteroideae</taxon>
        <taxon>Heliantheae alliance</taxon>
        <taxon>Tageteae</taxon>
        <taxon>Tagetes</taxon>
    </lineage>
</organism>
<dbReference type="EMBL" id="JAUHHV010000004">
    <property type="protein sequence ID" value="KAK1426535.1"/>
    <property type="molecule type" value="Genomic_DNA"/>
</dbReference>
<dbReference type="Proteomes" id="UP001229421">
    <property type="component" value="Unassembled WGS sequence"/>
</dbReference>
<protein>
    <submittedName>
        <fullName evidence="1">Uncharacterized protein</fullName>
    </submittedName>
</protein>
<name>A0AAD8KVI9_TARER</name>
<accession>A0AAD8KVI9</accession>
<gene>
    <name evidence="1" type="ORF">QVD17_15209</name>
</gene>
<reference evidence="1" key="1">
    <citation type="journal article" date="2023" name="bioRxiv">
        <title>Improved chromosome-level genome assembly for marigold (Tagetes erecta).</title>
        <authorList>
            <person name="Jiang F."/>
            <person name="Yuan L."/>
            <person name="Wang S."/>
            <person name="Wang H."/>
            <person name="Xu D."/>
            <person name="Wang A."/>
            <person name="Fan W."/>
        </authorList>
    </citation>
    <scope>NUCLEOTIDE SEQUENCE</scope>
    <source>
        <strain evidence="1">WSJ</strain>
        <tissue evidence="1">Leaf</tissue>
    </source>
</reference>
<evidence type="ECO:0000313" key="2">
    <source>
        <dbReference type="Proteomes" id="UP001229421"/>
    </source>
</evidence>
<dbReference type="AlphaFoldDB" id="A0AAD8KVI9"/>
<evidence type="ECO:0000313" key="1">
    <source>
        <dbReference type="EMBL" id="KAK1426535.1"/>
    </source>
</evidence>
<keyword evidence="2" id="KW-1185">Reference proteome</keyword>
<sequence>MHKVVHVTNQRKLWWSRREKVGGFTCVSCDLELLIYSPPLLPASSFTPISSSSSASSFVLNSTSPSPSSFCLCRLGIGF</sequence>